<feature type="chain" id="PRO_5046434209" evidence="2">
    <location>
        <begin position="30"/>
        <end position="437"/>
    </location>
</feature>
<feature type="compositionally biased region" description="Polar residues" evidence="1">
    <location>
        <begin position="259"/>
        <end position="268"/>
    </location>
</feature>
<keyword evidence="4" id="KW-1185">Reference proteome</keyword>
<reference evidence="3 4" key="1">
    <citation type="submission" date="2023-08" db="EMBL/GenBank/DDBJ databases">
        <authorList>
            <person name="Girao M."/>
            <person name="Carvalho M.F."/>
        </authorList>
    </citation>
    <scope>NUCLEOTIDE SEQUENCE [LARGE SCALE GENOMIC DNA]</scope>
    <source>
        <strain evidence="3 4">CT-R113</strain>
    </source>
</reference>
<evidence type="ECO:0000256" key="2">
    <source>
        <dbReference type="SAM" id="SignalP"/>
    </source>
</evidence>
<feature type="compositionally biased region" description="Low complexity" evidence="1">
    <location>
        <begin position="26"/>
        <end position="41"/>
    </location>
</feature>
<feature type="signal peptide" evidence="2">
    <location>
        <begin position="1"/>
        <end position="29"/>
    </location>
</feature>
<accession>A0ABU7K1R5</accession>
<feature type="compositionally biased region" description="Basic and acidic residues" evidence="1">
    <location>
        <begin position="384"/>
        <end position="411"/>
    </location>
</feature>
<keyword evidence="2" id="KW-0732">Signal</keyword>
<comment type="caution">
    <text evidence="3">The sequence shown here is derived from an EMBL/GenBank/DDBJ whole genome shotgun (WGS) entry which is preliminary data.</text>
</comment>
<dbReference type="RefSeq" id="WP_330089615.1">
    <property type="nucleotide sequence ID" value="NZ_JAUZMY010000001.1"/>
</dbReference>
<sequence>MRRSLTRATAACAAYALVLSLGTAAPAAADKDAPAATDGAAVSQEWSGEPGRTASSSDGGARNPTGSEGTSAADTSPVPARSDGGRTETESSSWTYVDRAFPDRPHDGAETASVGTGRLAWDRVYTRRALFRFPVALEPGTVVDSAVLRAEVAWSYDCAGESFTQLHRVDPFHAGTTWNDQPTARALLDTRTVRGGQAACPVSGGVEFDVTEAYQWAVDNGESHVHLRLGERDESGTAAWRRFDVEDDPPVVVVDHSTPRTPDPTSGSAGLPDDPRHGAAGPGTPGDGVAVHDEDAQNPSQTRSAGGPALSGDTVPGTGGADDVRVRGLDPRGRLRSGGARVRSQRGERIDRPTTPGSHRDQEGDTDHRARGPPTVTPLGNRPRSTDRGETVDRRRPPSPDAQSDRAEERIGGSPWESGTPLPERHGGWAPEAVEEP</sequence>
<dbReference type="Proteomes" id="UP001356095">
    <property type="component" value="Unassembled WGS sequence"/>
</dbReference>
<protein>
    <submittedName>
        <fullName evidence="3">DNRLRE domain-containing protein</fullName>
    </submittedName>
</protein>
<feature type="compositionally biased region" description="Basic and acidic residues" evidence="1">
    <location>
        <begin position="345"/>
        <end position="370"/>
    </location>
</feature>
<name>A0ABU7K1R5_9ACTN</name>
<feature type="compositionally biased region" description="Basic and acidic residues" evidence="1">
    <location>
        <begin position="100"/>
        <end position="109"/>
    </location>
</feature>
<organism evidence="3 4">
    <name type="scientific">Nocardiopsis codii</name>
    <dbReference type="NCBI Taxonomy" id="3065942"/>
    <lineage>
        <taxon>Bacteria</taxon>
        <taxon>Bacillati</taxon>
        <taxon>Actinomycetota</taxon>
        <taxon>Actinomycetes</taxon>
        <taxon>Streptosporangiales</taxon>
        <taxon>Nocardiopsidaceae</taxon>
        <taxon>Nocardiopsis</taxon>
    </lineage>
</organism>
<dbReference type="EMBL" id="JAUZMY010000001">
    <property type="protein sequence ID" value="MEE2035789.1"/>
    <property type="molecule type" value="Genomic_DNA"/>
</dbReference>
<evidence type="ECO:0000313" key="3">
    <source>
        <dbReference type="EMBL" id="MEE2035789.1"/>
    </source>
</evidence>
<feature type="region of interest" description="Disordered" evidence="1">
    <location>
        <begin position="26"/>
        <end position="112"/>
    </location>
</feature>
<feature type="compositionally biased region" description="Polar residues" evidence="1">
    <location>
        <begin position="53"/>
        <end position="74"/>
    </location>
</feature>
<gene>
    <name evidence="3" type="ORF">Q8791_00955</name>
</gene>
<feature type="region of interest" description="Disordered" evidence="1">
    <location>
        <begin position="250"/>
        <end position="437"/>
    </location>
</feature>
<evidence type="ECO:0000256" key="1">
    <source>
        <dbReference type="SAM" id="MobiDB-lite"/>
    </source>
</evidence>
<feature type="compositionally biased region" description="Basic and acidic residues" evidence="1">
    <location>
        <begin position="322"/>
        <end position="333"/>
    </location>
</feature>
<dbReference type="NCBIfam" id="NF033679">
    <property type="entry name" value="DNRLRE_dom"/>
    <property type="match status" value="1"/>
</dbReference>
<evidence type="ECO:0000313" key="4">
    <source>
        <dbReference type="Proteomes" id="UP001356095"/>
    </source>
</evidence>
<proteinExistence type="predicted"/>